<evidence type="ECO:0000259" key="2">
    <source>
        <dbReference type="PROSITE" id="PS50846"/>
    </source>
</evidence>
<dbReference type="PROSITE" id="PS50846">
    <property type="entry name" value="HMA_2"/>
    <property type="match status" value="1"/>
</dbReference>
<dbReference type="Proteomes" id="UP000822688">
    <property type="component" value="Chromosome 1"/>
</dbReference>
<comment type="caution">
    <text evidence="3">The sequence shown here is derived from an EMBL/GenBank/DDBJ whole genome shotgun (WGS) entry which is preliminary data.</text>
</comment>
<evidence type="ECO:0000313" key="3">
    <source>
        <dbReference type="EMBL" id="KAG0590610.1"/>
    </source>
</evidence>
<dbReference type="AlphaFoldDB" id="A0A8T0J3X3"/>
<dbReference type="SUPFAM" id="SSF55008">
    <property type="entry name" value="HMA, heavy metal-associated domain"/>
    <property type="match status" value="1"/>
</dbReference>
<keyword evidence="1" id="KW-0479">Metal-binding</keyword>
<dbReference type="CDD" id="cd00371">
    <property type="entry name" value="HMA"/>
    <property type="match status" value="1"/>
</dbReference>
<dbReference type="PANTHER" id="PTHR22814">
    <property type="entry name" value="COPPER TRANSPORT PROTEIN ATOX1-RELATED"/>
    <property type="match status" value="1"/>
</dbReference>
<accession>A0A8T0J3X3</accession>
<keyword evidence="4" id="KW-1185">Reference proteome</keyword>
<evidence type="ECO:0000313" key="4">
    <source>
        <dbReference type="Proteomes" id="UP000822688"/>
    </source>
</evidence>
<reference evidence="3" key="1">
    <citation type="submission" date="2020-06" db="EMBL/GenBank/DDBJ databases">
        <title>WGS assembly of Ceratodon purpureus strain R40.</title>
        <authorList>
            <person name="Carey S.B."/>
            <person name="Jenkins J."/>
            <person name="Shu S."/>
            <person name="Lovell J.T."/>
            <person name="Sreedasyam A."/>
            <person name="Maumus F."/>
            <person name="Tiley G.P."/>
            <person name="Fernandez-Pozo N."/>
            <person name="Barry K."/>
            <person name="Chen C."/>
            <person name="Wang M."/>
            <person name="Lipzen A."/>
            <person name="Daum C."/>
            <person name="Saski C.A."/>
            <person name="Payton A.C."/>
            <person name="Mcbreen J.C."/>
            <person name="Conrad R.E."/>
            <person name="Kollar L.M."/>
            <person name="Olsson S."/>
            <person name="Huttunen S."/>
            <person name="Landis J.B."/>
            <person name="Wickett N.J."/>
            <person name="Johnson M.G."/>
            <person name="Rensing S.A."/>
            <person name="Grimwood J."/>
            <person name="Schmutz J."/>
            <person name="Mcdaniel S.F."/>
        </authorList>
    </citation>
    <scope>NUCLEOTIDE SEQUENCE</scope>
    <source>
        <strain evidence="3">R40</strain>
    </source>
</reference>
<dbReference type="PANTHER" id="PTHR22814:SF336">
    <property type="entry name" value="HEAVY METAL-ASSOCIATED ISOPRENYLATED PLANT PROTEIN 23"/>
    <property type="match status" value="1"/>
</dbReference>
<proteinExistence type="predicted"/>
<organism evidence="3 4">
    <name type="scientific">Ceratodon purpureus</name>
    <name type="common">Fire moss</name>
    <name type="synonym">Dicranum purpureum</name>
    <dbReference type="NCBI Taxonomy" id="3225"/>
    <lineage>
        <taxon>Eukaryota</taxon>
        <taxon>Viridiplantae</taxon>
        <taxon>Streptophyta</taxon>
        <taxon>Embryophyta</taxon>
        <taxon>Bryophyta</taxon>
        <taxon>Bryophytina</taxon>
        <taxon>Bryopsida</taxon>
        <taxon>Dicranidae</taxon>
        <taxon>Pseudoditrichales</taxon>
        <taxon>Ditrichaceae</taxon>
        <taxon>Ceratodon</taxon>
    </lineage>
</organism>
<name>A0A8T0J3X3_CERPU</name>
<dbReference type="Pfam" id="PF00403">
    <property type="entry name" value="HMA"/>
    <property type="match status" value="1"/>
</dbReference>
<evidence type="ECO:0000256" key="1">
    <source>
        <dbReference type="ARBA" id="ARBA00022723"/>
    </source>
</evidence>
<dbReference type="OrthoDB" id="689350at2759"/>
<dbReference type="InterPro" id="IPR006121">
    <property type="entry name" value="HMA_dom"/>
</dbReference>
<gene>
    <name evidence="3" type="ORF">KC19_1G113800</name>
</gene>
<dbReference type="InterPro" id="IPR036163">
    <property type="entry name" value="HMA_dom_sf"/>
</dbReference>
<protein>
    <recommendedName>
        <fullName evidence="2">HMA domain-containing protein</fullName>
    </recommendedName>
</protein>
<sequence length="146" mass="16937">MPSFINNASPPAFTDTPFTDTPFLKFSGTRASICFIMFSFPKANEFFYGNMEPTWITRTEDELHYPFNRYMVPVVEFDVPQCCTTNCEIKIKNRLYNIPGVNQVIVDFYNQKVTVTGNAKGEKILRELKKVKKRAKLYVRKQDGQL</sequence>
<dbReference type="EMBL" id="CM026421">
    <property type="protein sequence ID" value="KAG0590610.1"/>
    <property type="molecule type" value="Genomic_DNA"/>
</dbReference>
<dbReference type="Gene3D" id="3.30.70.100">
    <property type="match status" value="1"/>
</dbReference>
<feature type="domain" description="HMA" evidence="2">
    <location>
        <begin position="73"/>
        <end position="136"/>
    </location>
</feature>
<dbReference type="GO" id="GO:0046872">
    <property type="term" value="F:metal ion binding"/>
    <property type="evidence" value="ECO:0007669"/>
    <property type="project" value="UniProtKB-KW"/>
</dbReference>